<dbReference type="InterPro" id="IPR042099">
    <property type="entry name" value="ANL_N_sf"/>
</dbReference>
<gene>
    <name evidence="2" type="ORF">SAMN02745126_01149</name>
</gene>
<keyword evidence="3" id="KW-1185">Reference proteome</keyword>
<feature type="domain" description="AMP-dependent synthetase/ligase" evidence="1">
    <location>
        <begin position="9"/>
        <end position="299"/>
    </location>
</feature>
<evidence type="ECO:0000313" key="3">
    <source>
        <dbReference type="Proteomes" id="UP000190092"/>
    </source>
</evidence>
<dbReference type="SUPFAM" id="SSF56801">
    <property type="entry name" value="Acetyl-CoA synthetase-like"/>
    <property type="match status" value="1"/>
</dbReference>
<reference evidence="3" key="1">
    <citation type="submission" date="2017-02" db="EMBL/GenBank/DDBJ databases">
        <authorList>
            <person name="Varghese N."/>
            <person name="Submissions S."/>
        </authorList>
    </citation>
    <scope>NUCLEOTIDE SEQUENCE [LARGE SCALE GENOMIC DNA]</scope>
    <source>
        <strain evidence="3">ATCC 27094</strain>
    </source>
</reference>
<dbReference type="PANTHER" id="PTHR43767">
    <property type="entry name" value="LONG-CHAIN-FATTY-ACID--COA LIGASE"/>
    <property type="match status" value="1"/>
</dbReference>
<dbReference type="Gene3D" id="3.40.50.12780">
    <property type="entry name" value="N-terminal domain of ligase-like"/>
    <property type="match status" value="1"/>
</dbReference>
<evidence type="ECO:0000313" key="2">
    <source>
        <dbReference type="EMBL" id="SJZ45869.1"/>
    </source>
</evidence>
<proteinExistence type="predicted"/>
<dbReference type="PANTHER" id="PTHR43767:SF1">
    <property type="entry name" value="NONRIBOSOMAL PEPTIDE SYNTHASE PES1 (EUROFUNG)-RELATED"/>
    <property type="match status" value="1"/>
</dbReference>
<sequence length="305" mass="33364">MDALTQGLRRAFELKPDAQSTSFAPRRRTWRQTIDRVGRVAGALETLDVGHGDRVAILAQNTDRYLELMYAVAWVGAALVPINTGIDASRIEHILADSRAVVLFIDGTMAHHLTDLEGRMHEVREAIWIDDIASPEGMLHYEDMTAYEPVPDRGAGGTDLAGLFYDGTAGTALTHTEMLANADRAMTVNGFDGSTVYLHASPMFELAEDALSFAVTLAGGRHVFVPRFEPREVLQIVAIDKVTHAQLLPDMIDQLLSHPRFGEFGLSSLKAILHGARPVPAVLLQKVHEKLPCIRLIDGDGQPTS</sequence>
<dbReference type="OrthoDB" id="9803968at2"/>
<dbReference type="InterPro" id="IPR050237">
    <property type="entry name" value="ATP-dep_AMP-bd_enzyme"/>
</dbReference>
<dbReference type="Pfam" id="PF00501">
    <property type="entry name" value="AMP-binding"/>
    <property type="match status" value="1"/>
</dbReference>
<organism evidence="2 3">
    <name type="scientific">Enhydrobacter aerosaccus</name>
    <dbReference type="NCBI Taxonomy" id="225324"/>
    <lineage>
        <taxon>Bacteria</taxon>
        <taxon>Pseudomonadati</taxon>
        <taxon>Pseudomonadota</taxon>
        <taxon>Alphaproteobacteria</taxon>
        <taxon>Hyphomicrobiales</taxon>
        <taxon>Enhydrobacter</taxon>
    </lineage>
</organism>
<dbReference type="AlphaFoldDB" id="A0A1T4KTU9"/>
<name>A0A1T4KTU9_9HYPH</name>
<dbReference type="Proteomes" id="UP000190092">
    <property type="component" value="Unassembled WGS sequence"/>
</dbReference>
<dbReference type="InterPro" id="IPR000873">
    <property type="entry name" value="AMP-dep_synth/lig_dom"/>
</dbReference>
<dbReference type="RefSeq" id="WP_085932814.1">
    <property type="nucleotide sequence ID" value="NZ_FUWJ01000001.1"/>
</dbReference>
<protein>
    <submittedName>
        <fullName evidence="2">AMP-binding enzyme</fullName>
    </submittedName>
</protein>
<evidence type="ECO:0000259" key="1">
    <source>
        <dbReference type="Pfam" id="PF00501"/>
    </source>
</evidence>
<dbReference type="EMBL" id="FUWJ01000001">
    <property type="protein sequence ID" value="SJZ45869.1"/>
    <property type="molecule type" value="Genomic_DNA"/>
</dbReference>
<accession>A0A1T4KTU9</accession>
<dbReference type="STRING" id="225324.SAMN02745126_01149"/>